<dbReference type="EMBL" id="AKIJ01000002">
    <property type="protein sequence ID" value="KFG26573.1"/>
    <property type="molecule type" value="Genomic_DNA"/>
</dbReference>
<proteinExistence type="predicted"/>
<protein>
    <submittedName>
        <fullName evidence="1">Uncharacterized protein</fullName>
    </submittedName>
</protein>
<dbReference type="EMBL" id="JH604633">
    <property type="protein sequence ID" value="EHY66742.1"/>
    <property type="molecule type" value="Genomic_DNA"/>
</dbReference>
<accession>H8Z9W1</accession>
<reference evidence="2 3" key="3">
    <citation type="journal article" date="2014" name="Genome Announc.">
        <title>Genome Sequence of the Microsporidian Species Nematocida sp1 Strain ERTm6 (ATCC PRA-372).</title>
        <authorList>
            <person name="Bakowski M.A."/>
            <person name="Priest M."/>
            <person name="Young S."/>
            <person name="Cuomo C.A."/>
            <person name="Troemel E.R."/>
        </authorList>
    </citation>
    <scope>NUCLEOTIDE SEQUENCE [LARGE SCALE GENOMIC DNA]</scope>
    <source>
        <strain evidence="2 3">ERTm6</strain>
    </source>
</reference>
<dbReference type="Proteomes" id="UP000005622">
    <property type="component" value="Unassembled WGS sequence"/>
</dbReference>
<sequence length="75" mass="8997">MLEERTKESEGIGNLIKELSERRRKRKEISANLKLVKRRDVFDEEVKLDSIFTEKRSKSILKKAWTRVQGLWTHK</sequence>
<evidence type="ECO:0000313" key="2">
    <source>
        <dbReference type="EMBL" id="KFG26573.1"/>
    </source>
</evidence>
<reference evidence="2" key="2">
    <citation type="submission" date="2012-10" db="EMBL/GenBank/DDBJ databases">
        <authorList>
            <consortium name="The Broad Institute Genome Sequencing Platform"/>
            <consortium name="The Broad Institute Genome Sequencing Center for Infectious Disease"/>
            <person name="Cuomo C."/>
            <person name="Troemel E."/>
            <person name="Walker B."/>
            <person name="Young S.K."/>
            <person name="Zeng Q."/>
            <person name="Gargeya S."/>
            <person name="Fitzgerald M."/>
            <person name="Haas B."/>
            <person name="Abouelleil A."/>
            <person name="Alvarado L."/>
            <person name="Arachchi H.M."/>
            <person name="Berlin A.M."/>
            <person name="Chapman S.B."/>
            <person name="Goldberg J."/>
            <person name="Griggs A."/>
            <person name="Gujja S."/>
            <person name="Hansen M."/>
            <person name="Howarth C."/>
            <person name="Imamovic A."/>
            <person name="Larimer J."/>
            <person name="McCowan C."/>
            <person name="Murphy C."/>
            <person name="Neiman D."/>
            <person name="Pearson M."/>
            <person name="Priest M."/>
            <person name="Roberts A."/>
            <person name="Saif S."/>
            <person name="Shea T."/>
            <person name="Sisk P."/>
            <person name="Sykes S."/>
            <person name="Wortman J."/>
            <person name="Nusbaum C."/>
            <person name="Birren B."/>
        </authorList>
    </citation>
    <scope>NUCLEOTIDE SEQUENCE</scope>
    <source>
        <strain evidence="2">ERTm6</strain>
    </source>
</reference>
<evidence type="ECO:0000313" key="1">
    <source>
        <dbReference type="EMBL" id="EHY66742.1"/>
    </source>
</evidence>
<gene>
    <name evidence="1" type="ORF">NERG_00382</name>
    <name evidence="2" type="ORF">NESG_00724</name>
</gene>
<keyword evidence="3" id="KW-1185">Reference proteome</keyword>
<accession>A0A086J355</accession>
<name>H8Z9W1_NEMA1</name>
<reference evidence="1" key="1">
    <citation type="submission" date="2011-03" db="EMBL/GenBank/DDBJ databases">
        <title>The Genome Sequence of Nematocida sp1 strain ERTm2.</title>
        <authorList>
            <consortium name="The Broad Institute Genome Sequencing Platform"/>
            <consortium name="The Broad Institute Genome Sequencing Center for Infectious Disease"/>
            <person name="Cuomo C."/>
            <person name="Troemel E."/>
            <person name="Young S.K."/>
            <person name="Zeng Q."/>
            <person name="Gargeya S."/>
            <person name="Fitzgerald M."/>
            <person name="Haas B."/>
            <person name="Abouelleil A."/>
            <person name="Alvarado L."/>
            <person name="Arachchi H.M."/>
            <person name="Berlin A."/>
            <person name="Brown A."/>
            <person name="Chapman S.B."/>
            <person name="Chen Z."/>
            <person name="Dunbar C."/>
            <person name="Freedman E."/>
            <person name="Gearin G."/>
            <person name="Gellesch M."/>
            <person name="Goldberg J."/>
            <person name="Griggs A."/>
            <person name="Gujja S."/>
            <person name="Heilman E.R."/>
            <person name="Heiman D."/>
            <person name="Howarth C."/>
            <person name="Larson L."/>
            <person name="Lui A."/>
            <person name="MacDonald P.J.P."/>
            <person name="Mehta T."/>
            <person name="Montmayeur A."/>
            <person name="Murphy C."/>
            <person name="Neiman D."/>
            <person name="Pearson M."/>
            <person name="Priest M."/>
            <person name="Roberts A."/>
            <person name="Saif S."/>
            <person name="Shea T."/>
            <person name="Shenoy N."/>
            <person name="Sisk P."/>
            <person name="Stolte C."/>
            <person name="Sykes S."/>
            <person name="White J."/>
            <person name="Yandava C."/>
            <person name="Wortman J."/>
            <person name="Nusbaum C."/>
            <person name="Birren B."/>
        </authorList>
    </citation>
    <scope>NUCLEOTIDE SEQUENCE</scope>
    <source>
        <strain evidence="1">ERTm2</strain>
    </source>
</reference>
<dbReference type="OrthoDB" id="2192156at2759"/>
<dbReference type="HOGENOM" id="CLU_2671632_0_0_1"/>
<dbReference type="Proteomes" id="UP000054524">
    <property type="component" value="Unassembled WGS sequence"/>
</dbReference>
<dbReference type="AlphaFoldDB" id="H8Z9W1"/>
<evidence type="ECO:0000313" key="3">
    <source>
        <dbReference type="Proteomes" id="UP000054524"/>
    </source>
</evidence>
<organism evidence="1">
    <name type="scientific">Nematocida ausubeli (strain ATCC PRA-371 / ERTm2)</name>
    <name type="common">Nematode killer fungus</name>
    <dbReference type="NCBI Taxonomy" id="1913371"/>
    <lineage>
        <taxon>Eukaryota</taxon>
        <taxon>Fungi</taxon>
        <taxon>Fungi incertae sedis</taxon>
        <taxon>Microsporidia</taxon>
        <taxon>Nematocida</taxon>
    </lineage>
</organism>